<dbReference type="SUPFAM" id="SSF52540">
    <property type="entry name" value="P-loop containing nucleoside triphosphate hydrolases"/>
    <property type="match status" value="1"/>
</dbReference>
<feature type="domain" description="Helicase C-terminal" evidence="19">
    <location>
        <begin position="216"/>
        <end position="364"/>
    </location>
</feature>
<dbReference type="InterPro" id="IPR018982">
    <property type="entry name" value="RQC_domain"/>
</dbReference>
<sequence length="601" mass="66804">MTRTIELLKSVYGYDKFREGQEAIIDSVLSGNRTLGIMPTGGGKSLTYQIPAMLLPGCTMVISPLISLMKNQVDELVAAGVSATMINSSLDFEEIKTRTYDIRQGVYKIFFVAPERLEDAYFYQFIQCLDLSLVVIDEVHVLSQWGHDFRPSYLRSVDLIAGLTNRPNVMALTATATEKVQADLAQILAIDKTVKTGFARGNLAIKIEKGLSSGDKLKFVVAYVKNHPDDVGIIYAGTRKKVDELAALLAKFGIVSGRYHAGMSDVEREAAQNGFLYDEFQVIIATNAFGMGINKTNVRYVIHLGMPGSIEAYYQEIGRAGRDGLPSETILLYSARDIQLQRFFIDNAENQDPTYRHRELAKLQEMTAFSATEACLQRYIIQYFGEEMAPCGTCSTCTDTRELTDMTVAAQKVLSNIVRMGQLREGNYSRTQVVSVLRGKLAEKMRWTGFDTLSTYGLMSEWSVKKLNHFVDYLVADGYLLVAGEYNGLSISEKGVQVLKSEQQVMMREIKVAEAIQKSVASKREVGGKLFELLRKERSSFAKTLALPPFMIFSDQVLMNLAEAEPTSLSQMLTVSGIGEKKAAQFGQAFLTVIKAYSETI</sequence>
<dbReference type="Proteomes" id="UP000033166">
    <property type="component" value="Chromosome I"/>
</dbReference>
<dbReference type="EC" id="5.6.2.4" evidence="16"/>
<dbReference type="SUPFAM" id="SSF47819">
    <property type="entry name" value="HRDC-like"/>
    <property type="match status" value="1"/>
</dbReference>
<dbReference type="Pfam" id="PF16124">
    <property type="entry name" value="RecQ_Zn_bind"/>
    <property type="match status" value="1"/>
</dbReference>
<dbReference type="CDD" id="cd17920">
    <property type="entry name" value="DEXHc_RecQ"/>
    <property type="match status" value="1"/>
</dbReference>
<name>A0A0D6DYU5_9LACT</name>
<dbReference type="HOGENOM" id="CLU_001103_14_3_9"/>
<dbReference type="PROSITE" id="PS50967">
    <property type="entry name" value="HRDC"/>
    <property type="match status" value="1"/>
</dbReference>
<dbReference type="PROSITE" id="PS51192">
    <property type="entry name" value="HELICASE_ATP_BIND_1"/>
    <property type="match status" value="1"/>
</dbReference>
<evidence type="ECO:0000256" key="8">
    <source>
        <dbReference type="ARBA" id="ARBA00022806"/>
    </source>
</evidence>
<comment type="similarity">
    <text evidence="3">Belongs to the helicase family. RecQ subfamily.</text>
</comment>
<evidence type="ECO:0000256" key="1">
    <source>
        <dbReference type="ARBA" id="ARBA00001946"/>
    </source>
</evidence>
<dbReference type="GO" id="GO:0006310">
    <property type="term" value="P:DNA recombination"/>
    <property type="evidence" value="ECO:0007669"/>
    <property type="project" value="UniProtKB-UniRule"/>
</dbReference>
<dbReference type="Pfam" id="PF00570">
    <property type="entry name" value="HRDC"/>
    <property type="match status" value="1"/>
</dbReference>
<dbReference type="AlphaFoldDB" id="A0A0D6DYU5"/>
<evidence type="ECO:0000313" key="20">
    <source>
        <dbReference type="EMBL" id="CEN28639.1"/>
    </source>
</evidence>
<feature type="domain" description="HRDC" evidence="17">
    <location>
        <begin position="524"/>
        <end position="601"/>
    </location>
</feature>
<evidence type="ECO:0000256" key="10">
    <source>
        <dbReference type="ARBA" id="ARBA00022840"/>
    </source>
</evidence>
<dbReference type="InterPro" id="IPR044876">
    <property type="entry name" value="HRDC_dom_sf"/>
</dbReference>
<evidence type="ECO:0000259" key="19">
    <source>
        <dbReference type="PROSITE" id="PS51194"/>
    </source>
</evidence>
<dbReference type="GO" id="GO:0006260">
    <property type="term" value="P:DNA replication"/>
    <property type="evidence" value="ECO:0007669"/>
    <property type="project" value="InterPro"/>
</dbReference>
<evidence type="ECO:0000256" key="16">
    <source>
        <dbReference type="NCBIfam" id="TIGR01389"/>
    </source>
</evidence>
<dbReference type="CDD" id="cd18794">
    <property type="entry name" value="SF2_C_RecQ"/>
    <property type="match status" value="1"/>
</dbReference>
<dbReference type="InterPro" id="IPR032284">
    <property type="entry name" value="RecQ_Zn-bd"/>
</dbReference>
<feature type="domain" description="Helicase ATP-binding" evidence="18">
    <location>
        <begin position="25"/>
        <end position="194"/>
    </location>
</feature>
<gene>
    <name evidence="20" type="primary">recQ</name>
    <name evidence="20" type="ORF">LACPI_1439</name>
</gene>
<keyword evidence="7" id="KW-0378">Hydrolase</keyword>
<dbReference type="InterPro" id="IPR002121">
    <property type="entry name" value="HRDC_dom"/>
</dbReference>
<keyword evidence="6" id="KW-0227">DNA damage</keyword>
<dbReference type="GO" id="GO:0009378">
    <property type="term" value="F:four-way junction helicase activity"/>
    <property type="evidence" value="ECO:0007669"/>
    <property type="project" value="TreeGrafter"/>
</dbReference>
<dbReference type="InterPro" id="IPR036388">
    <property type="entry name" value="WH-like_DNA-bd_sf"/>
</dbReference>
<keyword evidence="8 20" id="KW-0347">Helicase</keyword>
<accession>A0A0D6DYU5</accession>
<evidence type="ECO:0000256" key="12">
    <source>
        <dbReference type="ARBA" id="ARBA00023172"/>
    </source>
</evidence>
<dbReference type="EMBL" id="LN774769">
    <property type="protein sequence ID" value="CEN28639.1"/>
    <property type="molecule type" value="Genomic_DNA"/>
</dbReference>
<keyword evidence="14" id="KW-0413">Isomerase</keyword>
<dbReference type="InterPro" id="IPR014001">
    <property type="entry name" value="Helicase_ATP-bd"/>
</dbReference>
<evidence type="ECO:0000256" key="13">
    <source>
        <dbReference type="ARBA" id="ARBA00023204"/>
    </source>
</evidence>
<dbReference type="Gene3D" id="3.40.50.300">
    <property type="entry name" value="P-loop containing nucleotide triphosphate hydrolases"/>
    <property type="match status" value="2"/>
</dbReference>
<dbReference type="InterPro" id="IPR027417">
    <property type="entry name" value="P-loop_NTPase"/>
</dbReference>
<keyword evidence="11" id="KW-0238">DNA-binding</keyword>
<evidence type="ECO:0000256" key="3">
    <source>
        <dbReference type="ARBA" id="ARBA00005446"/>
    </source>
</evidence>
<dbReference type="SUPFAM" id="SSF46785">
    <property type="entry name" value="Winged helix' DNA-binding domain"/>
    <property type="match status" value="1"/>
</dbReference>
<dbReference type="Pfam" id="PF00270">
    <property type="entry name" value="DEAD"/>
    <property type="match status" value="1"/>
</dbReference>
<dbReference type="InterPro" id="IPR010997">
    <property type="entry name" value="HRDC-like_sf"/>
</dbReference>
<comment type="cofactor">
    <cofactor evidence="1">
        <name>Mg(2+)</name>
        <dbReference type="ChEBI" id="CHEBI:18420"/>
    </cofactor>
</comment>
<evidence type="ECO:0000259" key="17">
    <source>
        <dbReference type="PROSITE" id="PS50967"/>
    </source>
</evidence>
<dbReference type="InterPro" id="IPR004589">
    <property type="entry name" value="DNA_helicase_ATP-dep_RecQ"/>
</dbReference>
<dbReference type="PROSITE" id="PS51194">
    <property type="entry name" value="HELICASE_CTER"/>
    <property type="match status" value="1"/>
</dbReference>
<evidence type="ECO:0000256" key="15">
    <source>
        <dbReference type="ARBA" id="ARBA00034617"/>
    </source>
</evidence>
<keyword evidence="4" id="KW-0479">Metal-binding</keyword>
<dbReference type="SMART" id="SM00490">
    <property type="entry name" value="HELICc"/>
    <property type="match status" value="1"/>
</dbReference>
<dbReference type="RefSeq" id="WP_047915740.1">
    <property type="nucleotide sequence ID" value="NZ_LN774769.1"/>
</dbReference>
<dbReference type="Pfam" id="PF00271">
    <property type="entry name" value="Helicase_C"/>
    <property type="match status" value="1"/>
</dbReference>
<dbReference type="InterPro" id="IPR011545">
    <property type="entry name" value="DEAD/DEAH_box_helicase_dom"/>
</dbReference>
<evidence type="ECO:0000256" key="7">
    <source>
        <dbReference type="ARBA" id="ARBA00022801"/>
    </source>
</evidence>
<dbReference type="InterPro" id="IPR001650">
    <property type="entry name" value="Helicase_C-like"/>
</dbReference>
<reference evidence="21" key="1">
    <citation type="submission" date="2015-01" db="EMBL/GenBank/DDBJ databases">
        <authorList>
            <person name="Andreevskaya M."/>
        </authorList>
    </citation>
    <scope>NUCLEOTIDE SEQUENCE [LARGE SCALE GENOMIC DNA]</scope>
    <source>
        <strain evidence="21">MKFS47</strain>
    </source>
</reference>
<dbReference type="InterPro" id="IPR036390">
    <property type="entry name" value="WH_DNA-bd_sf"/>
</dbReference>
<dbReference type="STRING" id="1364.LP2241_30457"/>
<dbReference type="NCBIfam" id="TIGR01389">
    <property type="entry name" value="recQ"/>
    <property type="match status" value="1"/>
</dbReference>
<evidence type="ECO:0000256" key="11">
    <source>
        <dbReference type="ARBA" id="ARBA00023125"/>
    </source>
</evidence>
<keyword evidence="10" id="KW-0067">ATP-binding</keyword>
<evidence type="ECO:0000256" key="5">
    <source>
        <dbReference type="ARBA" id="ARBA00022741"/>
    </source>
</evidence>
<dbReference type="PANTHER" id="PTHR13710:SF105">
    <property type="entry name" value="ATP-DEPENDENT DNA HELICASE Q1"/>
    <property type="match status" value="1"/>
</dbReference>
<proteinExistence type="inferred from homology"/>
<dbReference type="SMART" id="SM00341">
    <property type="entry name" value="HRDC"/>
    <property type="match status" value="1"/>
</dbReference>
<keyword evidence="12" id="KW-0233">DNA recombination</keyword>
<dbReference type="GO" id="GO:0005524">
    <property type="term" value="F:ATP binding"/>
    <property type="evidence" value="ECO:0007669"/>
    <property type="project" value="UniProtKB-KW"/>
</dbReference>
<evidence type="ECO:0000256" key="6">
    <source>
        <dbReference type="ARBA" id="ARBA00022763"/>
    </source>
</evidence>
<dbReference type="Pfam" id="PF09382">
    <property type="entry name" value="RQC"/>
    <property type="match status" value="1"/>
</dbReference>
<dbReference type="SMART" id="SM00487">
    <property type="entry name" value="DEXDc"/>
    <property type="match status" value="1"/>
</dbReference>
<comment type="cofactor">
    <cofactor evidence="2">
        <name>Zn(2+)</name>
        <dbReference type="ChEBI" id="CHEBI:29105"/>
    </cofactor>
</comment>
<organism evidence="20 21">
    <name type="scientific">Pseudolactococcus piscium MKFS47</name>
    <dbReference type="NCBI Taxonomy" id="297352"/>
    <lineage>
        <taxon>Bacteria</taxon>
        <taxon>Bacillati</taxon>
        <taxon>Bacillota</taxon>
        <taxon>Bacilli</taxon>
        <taxon>Lactobacillales</taxon>
        <taxon>Streptococcaceae</taxon>
        <taxon>Pseudolactococcus</taxon>
    </lineage>
</organism>
<comment type="catalytic activity">
    <reaction evidence="15">
        <text>Couples ATP hydrolysis with the unwinding of duplex DNA by translocating in the 3'-5' direction.</text>
        <dbReference type="EC" id="5.6.2.4"/>
    </reaction>
</comment>
<dbReference type="GO" id="GO:0009432">
    <property type="term" value="P:SOS response"/>
    <property type="evidence" value="ECO:0007669"/>
    <property type="project" value="UniProtKB-UniRule"/>
</dbReference>
<dbReference type="GO" id="GO:0043138">
    <property type="term" value="F:3'-5' DNA helicase activity"/>
    <property type="evidence" value="ECO:0007669"/>
    <property type="project" value="UniProtKB-EC"/>
</dbReference>
<dbReference type="Gene3D" id="1.10.10.10">
    <property type="entry name" value="Winged helix-like DNA-binding domain superfamily/Winged helix DNA-binding domain"/>
    <property type="match status" value="1"/>
</dbReference>
<keyword evidence="5" id="KW-0547">Nucleotide-binding</keyword>
<dbReference type="PANTHER" id="PTHR13710">
    <property type="entry name" value="DNA HELICASE RECQ FAMILY MEMBER"/>
    <property type="match status" value="1"/>
</dbReference>
<dbReference type="GO" id="GO:0016787">
    <property type="term" value="F:hydrolase activity"/>
    <property type="evidence" value="ECO:0007669"/>
    <property type="project" value="UniProtKB-KW"/>
</dbReference>
<evidence type="ECO:0000256" key="9">
    <source>
        <dbReference type="ARBA" id="ARBA00022833"/>
    </source>
</evidence>
<dbReference type="GO" id="GO:0006281">
    <property type="term" value="P:DNA repair"/>
    <property type="evidence" value="ECO:0007669"/>
    <property type="project" value="UniProtKB-KW"/>
</dbReference>
<protein>
    <recommendedName>
        <fullName evidence="16">DNA helicase RecQ</fullName>
        <ecNumber evidence="16">5.6.2.4</ecNumber>
    </recommendedName>
</protein>
<evidence type="ECO:0000256" key="14">
    <source>
        <dbReference type="ARBA" id="ARBA00023235"/>
    </source>
</evidence>
<evidence type="ECO:0000256" key="2">
    <source>
        <dbReference type="ARBA" id="ARBA00001947"/>
    </source>
</evidence>
<evidence type="ECO:0000313" key="21">
    <source>
        <dbReference type="Proteomes" id="UP000033166"/>
    </source>
</evidence>
<dbReference type="InterPro" id="IPR006293">
    <property type="entry name" value="DNA_helicase_ATP-dep_RecQ_bac"/>
</dbReference>
<dbReference type="GO" id="GO:0043590">
    <property type="term" value="C:bacterial nucleoid"/>
    <property type="evidence" value="ECO:0007669"/>
    <property type="project" value="TreeGrafter"/>
</dbReference>
<dbReference type="GO" id="GO:0003677">
    <property type="term" value="F:DNA binding"/>
    <property type="evidence" value="ECO:0007669"/>
    <property type="project" value="UniProtKB-KW"/>
</dbReference>
<evidence type="ECO:0000259" key="18">
    <source>
        <dbReference type="PROSITE" id="PS51192"/>
    </source>
</evidence>
<dbReference type="GO" id="GO:0046872">
    <property type="term" value="F:metal ion binding"/>
    <property type="evidence" value="ECO:0007669"/>
    <property type="project" value="UniProtKB-KW"/>
</dbReference>
<keyword evidence="13" id="KW-0234">DNA repair</keyword>
<dbReference type="GO" id="GO:0030894">
    <property type="term" value="C:replisome"/>
    <property type="evidence" value="ECO:0007669"/>
    <property type="project" value="TreeGrafter"/>
</dbReference>
<evidence type="ECO:0000256" key="4">
    <source>
        <dbReference type="ARBA" id="ARBA00022723"/>
    </source>
</evidence>
<dbReference type="SMART" id="SM00956">
    <property type="entry name" value="RQC"/>
    <property type="match status" value="1"/>
</dbReference>
<dbReference type="Gene3D" id="1.10.150.80">
    <property type="entry name" value="HRDC domain"/>
    <property type="match status" value="1"/>
</dbReference>
<keyword evidence="9" id="KW-0862">Zinc</keyword>
<dbReference type="GO" id="GO:0005737">
    <property type="term" value="C:cytoplasm"/>
    <property type="evidence" value="ECO:0007669"/>
    <property type="project" value="TreeGrafter"/>
</dbReference>
<dbReference type="NCBIfam" id="TIGR00614">
    <property type="entry name" value="recQ_fam"/>
    <property type="match status" value="1"/>
</dbReference>
<dbReference type="KEGG" id="lpk:LACPI_1439"/>